<dbReference type="InParanoid" id="E3N673"/>
<feature type="compositionally biased region" description="Basic and acidic residues" evidence="1">
    <location>
        <begin position="55"/>
        <end position="75"/>
    </location>
</feature>
<feature type="region of interest" description="Disordered" evidence="1">
    <location>
        <begin position="335"/>
        <end position="357"/>
    </location>
</feature>
<feature type="compositionally biased region" description="Basic and acidic residues" evidence="1">
    <location>
        <begin position="647"/>
        <end position="660"/>
    </location>
</feature>
<feature type="compositionally biased region" description="Basic and acidic residues" evidence="1">
    <location>
        <begin position="229"/>
        <end position="242"/>
    </location>
</feature>
<feature type="compositionally biased region" description="Basic and acidic residues" evidence="1">
    <location>
        <begin position="886"/>
        <end position="909"/>
    </location>
</feature>
<feature type="compositionally biased region" description="Basic and acidic residues" evidence="1">
    <location>
        <begin position="695"/>
        <end position="747"/>
    </location>
</feature>
<feature type="region of interest" description="Disordered" evidence="1">
    <location>
        <begin position="524"/>
        <end position="558"/>
    </location>
</feature>
<organism evidence="3">
    <name type="scientific">Caenorhabditis remanei</name>
    <name type="common">Caenorhabditis vulgaris</name>
    <dbReference type="NCBI Taxonomy" id="31234"/>
    <lineage>
        <taxon>Eukaryota</taxon>
        <taxon>Metazoa</taxon>
        <taxon>Ecdysozoa</taxon>
        <taxon>Nematoda</taxon>
        <taxon>Chromadorea</taxon>
        <taxon>Rhabditida</taxon>
        <taxon>Rhabditina</taxon>
        <taxon>Rhabditomorpha</taxon>
        <taxon>Rhabditoidea</taxon>
        <taxon>Rhabditidae</taxon>
        <taxon>Peloderinae</taxon>
        <taxon>Caenorhabditis</taxon>
    </lineage>
</organism>
<dbReference type="Proteomes" id="UP000008281">
    <property type="component" value="Unassembled WGS sequence"/>
</dbReference>
<feature type="compositionally biased region" description="Basic and acidic residues" evidence="1">
    <location>
        <begin position="596"/>
        <end position="613"/>
    </location>
</feature>
<feature type="compositionally biased region" description="Basic and acidic residues" evidence="1">
    <location>
        <begin position="122"/>
        <end position="134"/>
    </location>
</feature>
<gene>
    <name evidence="2" type="ORF">CRE_03395</name>
</gene>
<evidence type="ECO:0000313" key="2">
    <source>
        <dbReference type="EMBL" id="EFO87478.1"/>
    </source>
</evidence>
<evidence type="ECO:0000256" key="1">
    <source>
        <dbReference type="SAM" id="MobiDB-lite"/>
    </source>
</evidence>
<feature type="compositionally biased region" description="Basic and acidic residues" evidence="1">
    <location>
        <begin position="338"/>
        <end position="353"/>
    </location>
</feature>
<name>E3N673_CAERE</name>
<accession>E3N673</accession>
<feature type="region of interest" description="Disordered" evidence="1">
    <location>
        <begin position="1"/>
        <end position="156"/>
    </location>
</feature>
<keyword evidence="3" id="KW-1185">Reference proteome</keyword>
<sequence>MEKIFSEKEAVKPTTSVEQRRKHGPQQGVSMESVTSIASCSQERRTESAEVPAETTKRREGRDTETVRKEADSHHHWFTNEARNDKNTIKSTRRLPIRQEEEPSADQTAVGSRLDYEGSIEAEEKIDASKDSDAKATTQNIISPRGAKSRVQPSTHECARHLEDEHYLLNRDSHWARIDRGSDQQAASYGKRPQTTKAEENDGQPEDSKAKAMYTQKGGRRRVAIGDARNAEKKNDASEDFKAKAIVQPSTQECARHLEDEHHLLNRGSHRARIDRGSDQQEEVERRPKTMLGSVLDTQPKHYRFFNRIPAEETTRSMYTGRDHTNQIGVERFQTQTIERRNEDKLNENRPKLENSIATPDVISEAPIQTETKQFFNNPYEAPPQSTTHWTSRRTKGVKSDHDRKDSDATTVVEHHNSSSPSDNYTRRNINHFKSSSRRQSTSCQGAKKNHPRSIQDSSTASTRPSATTEAPKKPILQSQLIKFTKFKFPLIYFLRTPRPHHSKIILYAHSSTSLNPIKKHREEPIDNDANDQKQGNRVKERVTSTESPMEGERPKPVSWEDELDKLSMEFSDRIVQAEMRMEGEVEELKKHAEKLEDETKKAAESETIREAIETAEDTSQRFNKTEERIRSSFTENNDRLRSLLNSMKERKERAERELETCASEMSKASELAERENARKKKRDEDRQQAVLARKLKEEKKAMNEEAERQRQGEARARKEEKKKQEEEEAKKLMIAKEEDQNRKKTMMKEVGPKRFETRTFRQEKSLGPARRPLPSSQPLQTMQQLFFQPNFPPSFEQAPPFMNRIQQQPQNMPFVYMQPNTNPMSTTWRTVAHTGWTTTSPTIAERIQFPSQAASRQRSPRKRENPMTLSRDHGTPPIFVKRQKKDPEEMKVIVEMTPEKRGRNGGER</sequence>
<feature type="compositionally biased region" description="Basic and acidic residues" evidence="1">
    <location>
        <begin position="671"/>
        <end position="688"/>
    </location>
</feature>
<dbReference type="AlphaFoldDB" id="E3N673"/>
<reference evidence="2" key="1">
    <citation type="submission" date="2007-07" db="EMBL/GenBank/DDBJ databases">
        <title>PCAP assembly of the Caenorhabditis remanei genome.</title>
        <authorList>
            <consortium name="The Caenorhabditis remanei Sequencing Consortium"/>
            <person name="Wilson R.K."/>
        </authorList>
    </citation>
    <scope>NUCLEOTIDE SEQUENCE [LARGE SCALE GENOMIC DNA]</scope>
    <source>
        <strain evidence="2">PB4641</strain>
    </source>
</reference>
<feature type="region of interest" description="Disordered" evidence="1">
    <location>
        <begin position="376"/>
        <end position="474"/>
    </location>
</feature>
<feature type="region of interest" description="Disordered" evidence="1">
    <location>
        <begin position="846"/>
        <end position="909"/>
    </location>
</feature>
<feature type="region of interest" description="Disordered" evidence="1">
    <location>
        <begin position="596"/>
        <end position="635"/>
    </location>
</feature>
<protein>
    <submittedName>
        <fullName evidence="2">Uncharacterized protein</fullName>
    </submittedName>
</protein>
<feature type="compositionally biased region" description="Low complexity" evidence="1">
    <location>
        <begin position="458"/>
        <end position="470"/>
    </location>
</feature>
<feature type="region of interest" description="Disordered" evidence="1">
    <location>
        <begin position="178"/>
        <end position="242"/>
    </location>
</feature>
<evidence type="ECO:0000313" key="3">
    <source>
        <dbReference type="Proteomes" id="UP000008281"/>
    </source>
</evidence>
<dbReference type="EMBL" id="DS268537">
    <property type="protein sequence ID" value="EFO87478.1"/>
    <property type="molecule type" value="Genomic_DNA"/>
</dbReference>
<feature type="compositionally biased region" description="Polar residues" evidence="1">
    <location>
        <begin position="418"/>
        <end position="428"/>
    </location>
</feature>
<feature type="region of interest" description="Disordered" evidence="1">
    <location>
        <begin position="647"/>
        <end position="747"/>
    </location>
</feature>
<dbReference type="HOGENOM" id="CLU_319640_0_0_1"/>
<feature type="compositionally biased region" description="Polar residues" evidence="1">
    <location>
        <begin position="27"/>
        <end position="41"/>
    </location>
</feature>
<feature type="compositionally biased region" description="Basic and acidic residues" evidence="1">
    <location>
        <begin position="398"/>
        <end position="417"/>
    </location>
</feature>
<feature type="compositionally biased region" description="Basic and acidic residues" evidence="1">
    <location>
        <begin position="624"/>
        <end position="635"/>
    </location>
</feature>
<proteinExistence type="predicted"/>
<feature type="compositionally biased region" description="Basic and acidic residues" evidence="1">
    <location>
        <begin position="1"/>
        <end position="11"/>
    </location>
</feature>
<feature type="compositionally biased region" description="Basic and acidic residues" evidence="1">
    <location>
        <begin position="863"/>
        <end position="875"/>
    </location>
</feature>